<evidence type="ECO:0000313" key="2">
    <source>
        <dbReference type="EMBL" id="KJV90543.1"/>
    </source>
</evidence>
<name>A0A0F3QDE3_RICBE</name>
<proteinExistence type="predicted"/>
<organism evidence="2 3">
    <name type="scientific">Rickettsia bellii str. RML An4</name>
    <dbReference type="NCBI Taxonomy" id="1359193"/>
    <lineage>
        <taxon>Bacteria</taxon>
        <taxon>Pseudomonadati</taxon>
        <taxon>Pseudomonadota</taxon>
        <taxon>Alphaproteobacteria</taxon>
        <taxon>Rickettsiales</taxon>
        <taxon>Rickettsiaceae</taxon>
        <taxon>Rickettsieae</taxon>
        <taxon>Rickettsia</taxon>
        <taxon>belli group</taxon>
    </lineage>
</organism>
<evidence type="ECO:0000313" key="3">
    <source>
        <dbReference type="Proteomes" id="UP000033661"/>
    </source>
</evidence>
<sequence length="803" mass="85244">MEEVKKKNMLMNTHISKGNYSKEIKSTEISAGVSINARGPINVEIEAGKKPAWLSMIEGRGNVNITEVKGESKGWDRKTRTLTPQAQMVIGTAVTAATAGVGGAVGAGAVGSAIAAGVSGFASSVVVGTINNGGNVGKGLKSATSKEAMRSLGKDMLTAGVITGVMNGTGFGNVAEKAKLGGVAGRNQAIFERVLLRTTVNTAIKGGSLRDNFKSEALRRALAAGQGYIGDIGQRYGLSEGGAAKVVMHSALGGTYALASRGNVAIGMLAGGMGEALSGLTSPESSAHAFSGTGESGTGLSNWNDTIVAATTMLAGGSASDISTATTVSSSVVEYNDILHQEHRDIIAAANRSGSVEERMQLENVMLAIQGGEVGVLPHDLYYKEVNRRVKLGKEDRETQEHIKKVARELGKENSLGRTNYQKVRDKVSEYDGIYFRLEGAAKLGIGVSEIYGSVLAGGGLSAVGFPTIGLGVAGVGGASGYNLAVEGNNQLWGNTQHVPTQGARVLASTRIDQPTYYEEKAPELIINASIIAALSYGLNRYGVPLIDGTLKYGANPKLALRDITQKGKQLKQEALEIGFSLKNSTVNGWNKGTKYVGGKVEKVERFFNPGKAVVNKIEKLTDDITNIYNKRDTKLNHLQNEIADAQNILYPTLPPANTTTSATSLTKNVAEERVTKIGKVANTKLDMGPYGKVGGHHPYAKKAFEGHVNYDPKKGFAISEKFMHENKLRHEDMTTAQRRLFGELYKSGRPNTLQEHTRIAVEALKAGGATEQQAKDIVAKALQQLRKDKVLAPTNIPWYNKK</sequence>
<dbReference type="RefSeq" id="WP_081178362.1">
    <property type="nucleotide sequence ID" value="NZ_LAOI01000001.1"/>
</dbReference>
<dbReference type="PATRIC" id="fig|1359193.3.peg.1503"/>
<dbReference type="Proteomes" id="UP000033661">
    <property type="component" value="Unassembled WGS sequence"/>
</dbReference>
<dbReference type="Pfam" id="PF04830">
    <property type="entry name" value="DUF637"/>
    <property type="match status" value="1"/>
</dbReference>
<dbReference type="AlphaFoldDB" id="A0A0F3QDE3"/>
<evidence type="ECO:0000259" key="1">
    <source>
        <dbReference type="Pfam" id="PF04830"/>
    </source>
</evidence>
<reference evidence="2 3" key="1">
    <citation type="submission" date="2015-02" db="EMBL/GenBank/DDBJ databases">
        <title>Genome Sequencing of Rickettsiales.</title>
        <authorList>
            <person name="Daugherty S.C."/>
            <person name="Su Q."/>
            <person name="Abolude K."/>
            <person name="Beier-Sexton M."/>
            <person name="Carlyon J.A."/>
            <person name="Carter R."/>
            <person name="Day N.P."/>
            <person name="Dumler S.J."/>
            <person name="Dyachenko V."/>
            <person name="Godinez A."/>
            <person name="Kurtti T.J."/>
            <person name="Lichay M."/>
            <person name="Mullins K.E."/>
            <person name="Ott S."/>
            <person name="Pappas-Brown V."/>
            <person name="Paris D.H."/>
            <person name="Patel P."/>
            <person name="Richards A.L."/>
            <person name="Sadzewicz L."/>
            <person name="Sears K."/>
            <person name="Seidman D."/>
            <person name="Sengamalay N."/>
            <person name="Stenos J."/>
            <person name="Tallon L.J."/>
            <person name="Vincent G."/>
            <person name="Fraser C.M."/>
            <person name="Munderloh U."/>
            <person name="Dunning-Hotopp J.C."/>
        </authorList>
    </citation>
    <scope>NUCLEOTIDE SEQUENCE [LARGE SCALE GENOMIC DNA]</scope>
    <source>
        <strain evidence="2 3">RML An4</strain>
    </source>
</reference>
<gene>
    <name evidence="2" type="ORF">RBEAN4_1549</name>
</gene>
<dbReference type="InterPro" id="IPR006915">
    <property type="entry name" value="DUF637_hemagglutn_put"/>
</dbReference>
<comment type="caution">
    <text evidence="2">The sequence shown here is derived from an EMBL/GenBank/DDBJ whole genome shotgun (WGS) entry which is preliminary data.</text>
</comment>
<accession>A0A0F3QDE3</accession>
<feature type="domain" description="DUF637" evidence="1">
    <location>
        <begin position="113"/>
        <end position="270"/>
    </location>
</feature>
<protein>
    <recommendedName>
        <fullName evidence="1">DUF637 domain-containing protein</fullName>
    </recommendedName>
</protein>
<keyword evidence="3" id="KW-1185">Reference proteome</keyword>
<dbReference type="EMBL" id="LAOI01000001">
    <property type="protein sequence ID" value="KJV90543.1"/>
    <property type="molecule type" value="Genomic_DNA"/>
</dbReference>